<dbReference type="Proteomes" id="UP001054902">
    <property type="component" value="Unassembled WGS sequence"/>
</dbReference>
<evidence type="ECO:0000313" key="1">
    <source>
        <dbReference type="EMBL" id="GFH58542.1"/>
    </source>
</evidence>
<dbReference type="SUPFAM" id="SSF48576">
    <property type="entry name" value="Terpenoid synthases"/>
    <property type="match status" value="1"/>
</dbReference>
<reference evidence="1 2" key="1">
    <citation type="journal article" date="2021" name="Sci. Rep.">
        <title>The genome of the diatom Chaetoceros tenuissimus carries an ancient integrated fragment of an extant virus.</title>
        <authorList>
            <person name="Hongo Y."/>
            <person name="Kimura K."/>
            <person name="Takaki Y."/>
            <person name="Yoshida Y."/>
            <person name="Baba S."/>
            <person name="Kobayashi G."/>
            <person name="Nagasaki K."/>
            <person name="Hano T."/>
            <person name="Tomaru Y."/>
        </authorList>
    </citation>
    <scope>NUCLEOTIDE SEQUENCE [LARGE SCALE GENOMIC DNA]</scope>
    <source>
        <strain evidence="1 2">NIES-3715</strain>
    </source>
</reference>
<dbReference type="InterPro" id="IPR002060">
    <property type="entry name" value="Squ/phyt_synthse"/>
</dbReference>
<sequence length="366" mass="41066">MFPMPLSLVSRTKHLGRLSNTKISSRSISILNKTFVQGEYNNSADIDTAIATVKKYDPSAYLPGLLLPTKETRVAYFAIRSFWIESGLRFAKKKEHSSISSSKQIPGIGQRDIQIPDDERIQFWRDGINDIVQESNNSTHENSTLRLLQHVVQKHELSSDYLYGIIEGREIDVNTKNYASISSLENHVELSCVNLLNLVLEAGGIRNHGSDENQIIFLASKHVGIAHGLTNALRLSVPTASSTGKVIIPQDLCEKHEIKSPRYLLSALGMGDEECKLHLQNAVSDIVDVARQHLVEARKMRNDVVNVDKGSYAIRAFLPAITSETFLDRLEEHNFDLTDRSLRNVGSLEHLKCIHRLVSASIRNEY</sequence>
<dbReference type="EMBL" id="BLLK01000062">
    <property type="protein sequence ID" value="GFH58542.1"/>
    <property type="molecule type" value="Genomic_DNA"/>
</dbReference>
<dbReference type="AlphaFoldDB" id="A0AAD3D5Z1"/>
<keyword evidence="2" id="KW-1185">Reference proteome</keyword>
<dbReference type="InterPro" id="IPR008949">
    <property type="entry name" value="Isoprenoid_synthase_dom_sf"/>
</dbReference>
<accession>A0AAD3D5Z1</accession>
<name>A0AAD3D5Z1_9STRA</name>
<dbReference type="Pfam" id="PF00494">
    <property type="entry name" value="SQS_PSY"/>
    <property type="match status" value="1"/>
</dbReference>
<comment type="caution">
    <text evidence="1">The sequence shown here is derived from an EMBL/GenBank/DDBJ whole genome shotgun (WGS) entry which is preliminary data.</text>
</comment>
<evidence type="ECO:0000313" key="2">
    <source>
        <dbReference type="Proteomes" id="UP001054902"/>
    </source>
</evidence>
<dbReference type="Gene3D" id="1.10.600.10">
    <property type="entry name" value="Farnesyl Diphosphate Synthase"/>
    <property type="match status" value="1"/>
</dbReference>
<proteinExistence type="predicted"/>
<gene>
    <name evidence="1" type="ORF">CTEN210_15018</name>
</gene>
<protein>
    <submittedName>
        <fullName evidence="1">Uncharacterized protein</fullName>
    </submittedName>
</protein>
<organism evidence="1 2">
    <name type="scientific">Chaetoceros tenuissimus</name>
    <dbReference type="NCBI Taxonomy" id="426638"/>
    <lineage>
        <taxon>Eukaryota</taxon>
        <taxon>Sar</taxon>
        <taxon>Stramenopiles</taxon>
        <taxon>Ochrophyta</taxon>
        <taxon>Bacillariophyta</taxon>
        <taxon>Coscinodiscophyceae</taxon>
        <taxon>Chaetocerotophycidae</taxon>
        <taxon>Chaetocerotales</taxon>
        <taxon>Chaetocerotaceae</taxon>
        <taxon>Chaetoceros</taxon>
    </lineage>
</organism>